<dbReference type="SUPFAM" id="SSF52047">
    <property type="entry name" value="RNI-like"/>
    <property type="match status" value="1"/>
</dbReference>
<dbReference type="Gene3D" id="3.80.10.10">
    <property type="entry name" value="Ribonuclease Inhibitor"/>
    <property type="match status" value="1"/>
</dbReference>
<protein>
    <submittedName>
        <fullName evidence="1">Uncharacterized protein</fullName>
    </submittedName>
</protein>
<dbReference type="Proteomes" id="UP000182192">
    <property type="component" value="Unassembled WGS sequence"/>
</dbReference>
<reference evidence="1 2" key="1">
    <citation type="submission" date="2016-10" db="EMBL/GenBank/DDBJ databases">
        <authorList>
            <person name="de Groot N.N."/>
        </authorList>
    </citation>
    <scope>NUCLEOTIDE SEQUENCE [LARGE SCALE GENOMIC DNA]</scope>
    <source>
        <strain evidence="1 2">AR67</strain>
    </source>
</reference>
<dbReference type="EMBL" id="FOKQ01000054">
    <property type="protein sequence ID" value="SFD26255.1"/>
    <property type="molecule type" value="Genomic_DNA"/>
</dbReference>
<evidence type="ECO:0000313" key="2">
    <source>
        <dbReference type="Proteomes" id="UP000182192"/>
    </source>
</evidence>
<dbReference type="AlphaFoldDB" id="A0A1I1QW36"/>
<dbReference type="InterPro" id="IPR032675">
    <property type="entry name" value="LRR_dom_sf"/>
</dbReference>
<proteinExistence type="predicted"/>
<gene>
    <name evidence="1" type="ORF">SAMN02910406_03529</name>
</gene>
<organism evidence="1 2">
    <name type="scientific">Ruminococcus albus</name>
    <dbReference type="NCBI Taxonomy" id="1264"/>
    <lineage>
        <taxon>Bacteria</taxon>
        <taxon>Bacillati</taxon>
        <taxon>Bacillota</taxon>
        <taxon>Clostridia</taxon>
        <taxon>Eubacteriales</taxon>
        <taxon>Oscillospiraceae</taxon>
        <taxon>Ruminococcus</taxon>
    </lineage>
</organism>
<accession>A0A1I1QW36</accession>
<sequence>MKKKIIIAVCVVCLVLVRIFTPYLGRPFLIKCYSRESSGKRYYLSNKLNNIHILEADDTIIKFIKYCTELEDVSVSEGHRSGEIIPVDVNDIANPNLKSLQILGEAVNLSSLNRCTELERLFLEIDDLNIEDISELKKLKYLTIYSNEINSLNKLNEFQNLEELELHCWDDDIDCADFSKLKNVEKMFLSSGGKITGLDKMDSVVELRIYSDQVTEDELCGMDSLEGVTVYHDKLSEKVESKLREKGVFVKY</sequence>
<dbReference type="RefSeq" id="WP_242940896.1">
    <property type="nucleotide sequence ID" value="NZ_FOKQ01000054.1"/>
</dbReference>
<name>A0A1I1QW36_RUMAL</name>
<evidence type="ECO:0000313" key="1">
    <source>
        <dbReference type="EMBL" id="SFD26255.1"/>
    </source>
</evidence>